<sequence>MRFYDVELESGGASRTVRVSSPTDVQAADAAAPLMKSGDRILGIEEVEDDGLQRADAPPPLSQAAELADATPGAAAKSDRSSANQG</sequence>
<keyword evidence="3" id="KW-1185">Reference proteome</keyword>
<evidence type="ECO:0000256" key="1">
    <source>
        <dbReference type="SAM" id="MobiDB-lite"/>
    </source>
</evidence>
<proteinExistence type="predicted"/>
<dbReference type="EMBL" id="SPVH01000002">
    <property type="protein sequence ID" value="TFW14192.1"/>
    <property type="molecule type" value="Genomic_DNA"/>
</dbReference>
<evidence type="ECO:0000313" key="3">
    <source>
        <dbReference type="Proteomes" id="UP000298216"/>
    </source>
</evidence>
<name>A0A4Y9RYU8_9CAUL</name>
<feature type="region of interest" description="Disordered" evidence="1">
    <location>
        <begin position="46"/>
        <end position="86"/>
    </location>
</feature>
<comment type="caution">
    <text evidence="2">The sequence shown here is derived from an EMBL/GenBank/DDBJ whole genome shotgun (WGS) entry which is preliminary data.</text>
</comment>
<dbReference type="AlphaFoldDB" id="A0A4Y9RYU8"/>
<dbReference type="RefSeq" id="WP_135193580.1">
    <property type="nucleotide sequence ID" value="NZ_SPVH01000002.1"/>
</dbReference>
<dbReference type="Proteomes" id="UP000298216">
    <property type="component" value="Unassembled WGS sequence"/>
</dbReference>
<dbReference type="OrthoDB" id="7207029at2"/>
<organism evidence="2 3">
    <name type="scientific">Brevundimonas intermedia</name>
    <dbReference type="NCBI Taxonomy" id="74315"/>
    <lineage>
        <taxon>Bacteria</taxon>
        <taxon>Pseudomonadati</taxon>
        <taxon>Pseudomonadota</taxon>
        <taxon>Alphaproteobacteria</taxon>
        <taxon>Caulobacterales</taxon>
        <taxon>Caulobacteraceae</taxon>
        <taxon>Brevundimonas</taxon>
    </lineage>
</organism>
<accession>A0A4Y9RYU8</accession>
<gene>
    <name evidence="2" type="ORF">EGY25_03005</name>
</gene>
<evidence type="ECO:0000313" key="2">
    <source>
        <dbReference type="EMBL" id="TFW14192.1"/>
    </source>
</evidence>
<protein>
    <submittedName>
        <fullName evidence="2">Uncharacterized protein</fullName>
    </submittedName>
</protein>
<reference evidence="2 3" key="1">
    <citation type="submission" date="2019-03" db="EMBL/GenBank/DDBJ databases">
        <title>Draft genome of Brevundimonas sp. a heavy metal resistant soil bacteria.</title>
        <authorList>
            <person name="Soto J."/>
        </authorList>
    </citation>
    <scope>NUCLEOTIDE SEQUENCE [LARGE SCALE GENOMIC DNA]</scope>
    <source>
        <strain evidence="2 3">B-10</strain>
    </source>
</reference>